<evidence type="ECO:0000256" key="1">
    <source>
        <dbReference type="SAM" id="Phobius"/>
    </source>
</evidence>
<dbReference type="OrthoDB" id="1451346at2"/>
<gene>
    <name evidence="2" type="ORF">F8C67_04605</name>
</gene>
<dbReference type="EMBL" id="WBVO01000002">
    <property type="protein sequence ID" value="KAB2813968.1"/>
    <property type="molecule type" value="Genomic_DNA"/>
</dbReference>
<evidence type="ECO:0000313" key="2">
    <source>
        <dbReference type="EMBL" id="KAB2813968.1"/>
    </source>
</evidence>
<feature type="transmembrane region" description="Helical" evidence="1">
    <location>
        <begin position="116"/>
        <end position="135"/>
    </location>
</feature>
<reference evidence="2 3" key="1">
    <citation type="submission" date="2019-09" db="EMBL/GenBank/DDBJ databases">
        <title>Genomes of family Cryomorphaceae.</title>
        <authorList>
            <person name="Bowman J.P."/>
        </authorList>
    </citation>
    <scope>NUCLEOTIDE SEQUENCE [LARGE SCALE GENOMIC DNA]</scope>
    <source>
        <strain evidence="2 3">LMG 25704</strain>
    </source>
</reference>
<keyword evidence="3" id="KW-1185">Reference proteome</keyword>
<dbReference type="AlphaFoldDB" id="A0A6N6RHV7"/>
<name>A0A6N6RHV7_9FLAO</name>
<keyword evidence="1" id="KW-0812">Transmembrane</keyword>
<protein>
    <submittedName>
        <fullName evidence="2">Uncharacterized protein</fullName>
    </submittedName>
</protein>
<keyword evidence="1" id="KW-1133">Transmembrane helix</keyword>
<dbReference type="RefSeq" id="WP_151666636.1">
    <property type="nucleotide sequence ID" value="NZ_WBVO01000002.1"/>
</dbReference>
<keyword evidence="1" id="KW-0472">Membrane</keyword>
<evidence type="ECO:0000313" key="3">
    <source>
        <dbReference type="Proteomes" id="UP000468650"/>
    </source>
</evidence>
<comment type="caution">
    <text evidence="2">The sequence shown here is derived from an EMBL/GenBank/DDBJ whole genome shotgun (WGS) entry which is preliminary data.</text>
</comment>
<accession>A0A6N6RHV7</accession>
<organism evidence="2 3">
    <name type="scientific">Phaeocystidibacter luteus</name>
    <dbReference type="NCBI Taxonomy" id="911197"/>
    <lineage>
        <taxon>Bacteria</taxon>
        <taxon>Pseudomonadati</taxon>
        <taxon>Bacteroidota</taxon>
        <taxon>Flavobacteriia</taxon>
        <taxon>Flavobacteriales</taxon>
        <taxon>Phaeocystidibacteraceae</taxon>
        <taxon>Phaeocystidibacter</taxon>
    </lineage>
</organism>
<sequence length="164" mass="18906">MTSVRVRPRFRHQLAESEETIREKLLIGLESKPSIHIVKARQYLIVEYNDDVRHYWSPQLQLSFEENEEGTLVRGLYGPHPNVWAIFFYGYAAMGVLGMFFLIIGLSQYLVDQRSWAFLAFGGCAIVAVLLYVIAQFGQKVGAEQTFELHHMYVESLGHPEQVR</sequence>
<feature type="transmembrane region" description="Helical" evidence="1">
    <location>
        <begin position="83"/>
        <end position="104"/>
    </location>
</feature>
<dbReference type="Proteomes" id="UP000468650">
    <property type="component" value="Unassembled WGS sequence"/>
</dbReference>
<proteinExistence type="predicted"/>